<dbReference type="Pfam" id="PF01979">
    <property type="entry name" value="Amidohydro_1"/>
    <property type="match status" value="1"/>
</dbReference>
<feature type="domain" description="Amidohydrolase-related" evidence="2">
    <location>
        <begin position="77"/>
        <end position="418"/>
    </location>
</feature>
<dbReference type="SUPFAM" id="SSF51338">
    <property type="entry name" value="Composite domain of metallo-dependent hydrolases"/>
    <property type="match status" value="1"/>
</dbReference>
<dbReference type="RefSeq" id="WP_254165091.1">
    <property type="nucleotide sequence ID" value="NZ_JAHESF010000016.1"/>
</dbReference>
<dbReference type="PANTHER" id="PTHR43135:SF3">
    <property type="entry name" value="ALPHA-D-RIBOSE 1-METHYLPHOSPHONATE 5-TRIPHOSPHATE DIPHOSPHATASE"/>
    <property type="match status" value="1"/>
</dbReference>
<evidence type="ECO:0000313" key="3">
    <source>
        <dbReference type="EMBL" id="MBT1698614.1"/>
    </source>
</evidence>
<dbReference type="AlphaFoldDB" id="A0AAP2DNB4"/>
<evidence type="ECO:0000313" key="4">
    <source>
        <dbReference type="Proteomes" id="UP001319200"/>
    </source>
</evidence>
<feature type="signal peptide" evidence="1">
    <location>
        <begin position="1"/>
        <end position="23"/>
    </location>
</feature>
<dbReference type="CDD" id="cd01299">
    <property type="entry name" value="Met_dep_hydrolase_A"/>
    <property type="match status" value="1"/>
</dbReference>
<proteinExistence type="predicted"/>
<dbReference type="InterPro" id="IPR057744">
    <property type="entry name" value="OTAase-like"/>
</dbReference>
<dbReference type="InterPro" id="IPR032466">
    <property type="entry name" value="Metal_Hydrolase"/>
</dbReference>
<dbReference type="EMBL" id="JAHESF010000016">
    <property type="protein sequence ID" value="MBT1698614.1"/>
    <property type="molecule type" value="Genomic_DNA"/>
</dbReference>
<evidence type="ECO:0000256" key="1">
    <source>
        <dbReference type="SAM" id="SignalP"/>
    </source>
</evidence>
<dbReference type="Gene3D" id="2.30.40.10">
    <property type="entry name" value="Urease, subunit C, domain 1"/>
    <property type="match status" value="1"/>
</dbReference>
<dbReference type="Proteomes" id="UP001319200">
    <property type="component" value="Unassembled WGS sequence"/>
</dbReference>
<dbReference type="SUPFAM" id="SSF51556">
    <property type="entry name" value="Metallo-dependent hydrolases"/>
    <property type="match status" value="1"/>
</dbReference>
<sequence length="422" mass="45346">MNTLSSHWLALVFFICGAFGSQAQTQFLLVPDRVFDGEQVHTNWAVLVESDQITATGPADQIKAKPGATFLRLEGCTLLPGLIEGHAHLLLHPYNETPWDDQVAKESDALRVARATVHARKTLLAGFTSIRDLGSEGAGYADVGLKTAISEGIIPGPRMLVAGRAMVATGSYGPKGFDTDFTVNLGAEAADGDDVIRVARDQMGKGADIVKVYADYRWGINRVVLPTFSQHELSLIVETARSGGRPVVAHASTAEGMRRATLAGVETIEHGDGGTPEVFRLMKEKGVALCPTLAASDALNQYKGWKKGEEPEPAVIRLKRETFKEALKAGVTICAGGDVGVFAHGDNVRELELMVNYGMSPADVLRSATSINARVFHMDSLVGKIVAGLKADLLVVKGDPLKNISDLRKIEFVMKDGVIYRN</sequence>
<gene>
    <name evidence="3" type="ORF">KK083_17105</name>
</gene>
<reference evidence="3 4" key="1">
    <citation type="submission" date="2021-05" db="EMBL/GenBank/DDBJ databases">
        <title>A Polyphasic approach of four new species of the genus Ohtaekwangia: Ohtaekwangia histidinii sp. nov., Ohtaekwangia cretensis sp. nov., Ohtaekwangia indiensis sp. nov., Ohtaekwangia reichenbachii sp. nov. from diverse environment.</title>
        <authorList>
            <person name="Octaviana S."/>
        </authorList>
    </citation>
    <scope>NUCLEOTIDE SEQUENCE [LARGE SCALE GENOMIC DNA]</scope>
    <source>
        <strain evidence="3 4">PWU4</strain>
    </source>
</reference>
<name>A0AAP2DNB4_9BACT</name>
<accession>A0AAP2DNB4</accession>
<dbReference type="InterPro" id="IPR051781">
    <property type="entry name" value="Metallo-dep_Hydrolase"/>
</dbReference>
<feature type="chain" id="PRO_5042898339" evidence="1">
    <location>
        <begin position="24"/>
        <end position="422"/>
    </location>
</feature>
<protein>
    <submittedName>
        <fullName evidence="3">Amidohydrolase family protein</fullName>
    </submittedName>
</protein>
<comment type="caution">
    <text evidence="3">The sequence shown here is derived from an EMBL/GenBank/DDBJ whole genome shotgun (WGS) entry which is preliminary data.</text>
</comment>
<dbReference type="PANTHER" id="PTHR43135">
    <property type="entry name" value="ALPHA-D-RIBOSE 1-METHYLPHOSPHONATE 5-TRIPHOSPHATE DIPHOSPHATASE"/>
    <property type="match status" value="1"/>
</dbReference>
<keyword evidence="4" id="KW-1185">Reference proteome</keyword>
<dbReference type="Gene3D" id="3.20.20.140">
    <property type="entry name" value="Metal-dependent hydrolases"/>
    <property type="match status" value="1"/>
</dbReference>
<keyword evidence="1" id="KW-0732">Signal</keyword>
<evidence type="ECO:0000259" key="2">
    <source>
        <dbReference type="Pfam" id="PF01979"/>
    </source>
</evidence>
<dbReference type="InterPro" id="IPR006680">
    <property type="entry name" value="Amidohydro-rel"/>
</dbReference>
<dbReference type="InterPro" id="IPR011059">
    <property type="entry name" value="Metal-dep_hydrolase_composite"/>
</dbReference>
<organism evidence="3 4">
    <name type="scientific">Chryseosolibacter histidini</name>
    <dbReference type="NCBI Taxonomy" id="2782349"/>
    <lineage>
        <taxon>Bacteria</taxon>
        <taxon>Pseudomonadati</taxon>
        <taxon>Bacteroidota</taxon>
        <taxon>Cytophagia</taxon>
        <taxon>Cytophagales</taxon>
        <taxon>Chryseotaleaceae</taxon>
        <taxon>Chryseosolibacter</taxon>
    </lineage>
</organism>
<dbReference type="GO" id="GO:0016810">
    <property type="term" value="F:hydrolase activity, acting on carbon-nitrogen (but not peptide) bonds"/>
    <property type="evidence" value="ECO:0007669"/>
    <property type="project" value="InterPro"/>
</dbReference>